<keyword evidence="3" id="KW-1003">Cell membrane</keyword>
<dbReference type="PROSITE" id="PS00211">
    <property type="entry name" value="ABC_TRANSPORTER_1"/>
    <property type="match status" value="1"/>
</dbReference>
<evidence type="ECO:0000256" key="7">
    <source>
        <dbReference type="ARBA" id="ARBA00022970"/>
    </source>
</evidence>
<keyword evidence="10" id="KW-1185">Reference proteome</keyword>
<dbReference type="GO" id="GO:0005524">
    <property type="term" value="F:ATP binding"/>
    <property type="evidence" value="ECO:0007669"/>
    <property type="project" value="UniProtKB-KW"/>
</dbReference>
<dbReference type="GO" id="GO:0015658">
    <property type="term" value="F:branched-chain amino acid transmembrane transporter activity"/>
    <property type="evidence" value="ECO:0007669"/>
    <property type="project" value="TreeGrafter"/>
</dbReference>
<dbReference type="SMART" id="SM00382">
    <property type="entry name" value="AAA"/>
    <property type="match status" value="1"/>
</dbReference>
<evidence type="ECO:0000256" key="4">
    <source>
        <dbReference type="ARBA" id="ARBA00022519"/>
    </source>
</evidence>
<dbReference type="CDD" id="cd03224">
    <property type="entry name" value="ABC_TM1139_LivF_branched"/>
    <property type="match status" value="1"/>
</dbReference>
<proteinExistence type="inferred from homology"/>
<dbReference type="InterPro" id="IPR003439">
    <property type="entry name" value="ABC_transporter-like_ATP-bd"/>
</dbReference>
<dbReference type="InterPro" id="IPR003593">
    <property type="entry name" value="AAA+_ATPase"/>
</dbReference>
<evidence type="ECO:0000256" key="6">
    <source>
        <dbReference type="ARBA" id="ARBA00022840"/>
    </source>
</evidence>
<evidence type="ECO:0000313" key="10">
    <source>
        <dbReference type="Proteomes" id="UP000270342"/>
    </source>
</evidence>
<evidence type="ECO:0000256" key="5">
    <source>
        <dbReference type="ARBA" id="ARBA00022741"/>
    </source>
</evidence>
<keyword evidence="4" id="KW-0997">Cell inner membrane</keyword>
<dbReference type="Gene3D" id="3.40.50.300">
    <property type="entry name" value="P-loop containing nucleotide triphosphate hydrolases"/>
    <property type="match status" value="1"/>
</dbReference>
<keyword evidence="2" id="KW-0813">Transport</keyword>
<dbReference type="PANTHER" id="PTHR43820:SF2">
    <property type="entry name" value="ABC TRANSPORTER ATP-BINDING PROTEIN"/>
    <property type="match status" value="1"/>
</dbReference>
<dbReference type="GO" id="GO:0015807">
    <property type="term" value="P:L-amino acid transport"/>
    <property type="evidence" value="ECO:0007669"/>
    <property type="project" value="TreeGrafter"/>
</dbReference>
<dbReference type="PROSITE" id="PS50893">
    <property type="entry name" value="ABC_TRANSPORTER_2"/>
    <property type="match status" value="1"/>
</dbReference>
<name>A0A494XPW5_9BURK</name>
<organism evidence="9 10">
    <name type="scientific">Pararobbsia silviterrae</name>
    <dbReference type="NCBI Taxonomy" id="1792498"/>
    <lineage>
        <taxon>Bacteria</taxon>
        <taxon>Pseudomonadati</taxon>
        <taxon>Pseudomonadota</taxon>
        <taxon>Betaproteobacteria</taxon>
        <taxon>Burkholderiales</taxon>
        <taxon>Burkholderiaceae</taxon>
        <taxon>Pararobbsia</taxon>
    </lineage>
</organism>
<dbReference type="Pfam" id="PF00005">
    <property type="entry name" value="ABC_tran"/>
    <property type="match status" value="1"/>
</dbReference>
<keyword evidence="6 9" id="KW-0067">ATP-binding</keyword>
<dbReference type="OrthoDB" id="8912171at2"/>
<sequence>MGNDLILKDVVAGYGSTVILENIALRISEGERVGLIGRNGAGKTTLLSTIVGLTHQIAGSISFGGRSLDAMPTYRRARMGIGLVPQTRDIFPTLTVAENLRSALCNGRDDVKWALIAKLFPRLEERRNNYGDQLSGGEQQMLAIARTLVTRPKLLLLDEPLEGLAPQLRDEVMDAIRALVDETGIGCVVVEQDVDVVMDFADRIVILERGTIQFDGTTDALRARPDVLEQTIGLSKIALAG</sequence>
<dbReference type="InterPro" id="IPR017871">
    <property type="entry name" value="ABC_transporter-like_CS"/>
</dbReference>
<keyword evidence="7" id="KW-0029">Amino-acid transport</keyword>
<evidence type="ECO:0000256" key="2">
    <source>
        <dbReference type="ARBA" id="ARBA00022448"/>
    </source>
</evidence>
<protein>
    <submittedName>
        <fullName evidence="9">ABC transporter ATP-binding protein</fullName>
    </submittedName>
</protein>
<evidence type="ECO:0000256" key="3">
    <source>
        <dbReference type="ARBA" id="ARBA00022475"/>
    </source>
</evidence>
<evidence type="ECO:0000256" key="1">
    <source>
        <dbReference type="ARBA" id="ARBA00005417"/>
    </source>
</evidence>
<gene>
    <name evidence="9" type="ORF">D7S86_17475</name>
</gene>
<evidence type="ECO:0000313" key="9">
    <source>
        <dbReference type="EMBL" id="RKP51751.1"/>
    </source>
</evidence>
<feature type="domain" description="ABC transporter" evidence="8">
    <location>
        <begin position="5"/>
        <end position="234"/>
    </location>
</feature>
<dbReference type="SUPFAM" id="SSF52540">
    <property type="entry name" value="P-loop containing nucleoside triphosphate hydrolases"/>
    <property type="match status" value="1"/>
</dbReference>
<comment type="similarity">
    <text evidence="1">Belongs to the ABC transporter superfamily.</text>
</comment>
<dbReference type="AlphaFoldDB" id="A0A494XPW5"/>
<comment type="caution">
    <text evidence="9">The sequence shown here is derived from an EMBL/GenBank/DDBJ whole genome shotgun (WGS) entry which is preliminary data.</text>
</comment>
<dbReference type="InterPro" id="IPR027417">
    <property type="entry name" value="P-loop_NTPase"/>
</dbReference>
<dbReference type="PANTHER" id="PTHR43820">
    <property type="entry name" value="HIGH-AFFINITY BRANCHED-CHAIN AMINO ACID TRANSPORT ATP-BINDING PROTEIN LIVF"/>
    <property type="match status" value="1"/>
</dbReference>
<evidence type="ECO:0000259" key="8">
    <source>
        <dbReference type="PROSITE" id="PS50893"/>
    </source>
</evidence>
<dbReference type="Proteomes" id="UP000270342">
    <property type="component" value="Unassembled WGS sequence"/>
</dbReference>
<dbReference type="EMBL" id="RBZU01000008">
    <property type="protein sequence ID" value="RKP51751.1"/>
    <property type="molecule type" value="Genomic_DNA"/>
</dbReference>
<keyword evidence="5" id="KW-0547">Nucleotide-binding</keyword>
<reference evidence="9 10" key="1">
    <citation type="submission" date="2018-10" db="EMBL/GenBank/DDBJ databases">
        <title>Robbsia sp. DHC34, isolated from soil.</title>
        <authorList>
            <person name="Gao Z.-H."/>
            <person name="Qiu L.-H."/>
        </authorList>
    </citation>
    <scope>NUCLEOTIDE SEQUENCE [LARGE SCALE GENOMIC DNA]</scope>
    <source>
        <strain evidence="9 10">DHC34</strain>
    </source>
</reference>
<dbReference type="InterPro" id="IPR052156">
    <property type="entry name" value="BCAA_Transport_ATP-bd_LivF"/>
</dbReference>
<dbReference type="GO" id="GO:0016887">
    <property type="term" value="F:ATP hydrolysis activity"/>
    <property type="evidence" value="ECO:0007669"/>
    <property type="project" value="InterPro"/>
</dbReference>
<accession>A0A494XPW5</accession>
<keyword evidence="4" id="KW-0472">Membrane</keyword>